<dbReference type="SMART" id="SM00065">
    <property type="entry name" value="GAF"/>
    <property type="match status" value="1"/>
</dbReference>
<proteinExistence type="inferred from homology"/>
<gene>
    <name evidence="4" type="ORF">HKK74_17175</name>
</gene>
<dbReference type="InterPro" id="IPR042070">
    <property type="entry name" value="PucR_C-HTH_sf"/>
</dbReference>
<dbReference type="Pfam" id="PF01590">
    <property type="entry name" value="GAF"/>
    <property type="match status" value="1"/>
</dbReference>
<sequence>MGPHQDGLQRWLAGIADIGAAVSRQEPLGDLLNRVARTACSLMAYDFCGVFLPSPEGTALVIRGYHGLSPEYVDQVNAERPILLSAGREGEAPTSRAFRTGDIVAVEDIGREPQFGPWGGVAQEQGYRALVSVPLRRAGAVVGTLNCYRRQPHHFDGAERELVGTLATQVAIALVTAQLQARERATIGELRELNSSLSEQHAMLRRAEEIHAELTAIALRGEGIGGVVTALADLLGSDVLADDAHGWVLARSDGRPLETDAPPPTSLDLTDGPLVETVLEGETFVVSAVLLDGEVVGRIWIRRPLTSFTGLDVRATEHASVVAALELLRERTAADVEGRLRGSLVADLLSDESLDVAAVIERARRMGHDLTGPHTLSAIAVRETDGAAGLPAAERALATTTRFLAGMNPLPLAAAHRGLVVVLWPTQIAWRDGTTGTPREATERLADALTKARSVKQVTAAVAAPAPTLPGLRTAFRTARGALELAAGSSDPVVLHLAELTVDNLLLQVSDTDGLRQFAQRVLGPVLDYDRERSTDLLTTLHVLWENDMNRRAAAGALHVHPNTVLQRMHRIEELTALKLSRPRDLLEIMTSLAVARIAGMRDSRSVGRPPRNEPGPATPTR</sequence>
<name>A0ABR7LRD2_9ACTN</name>
<organism evidence="4 5">
    <name type="scientific">Actinomadura alba</name>
    <dbReference type="NCBI Taxonomy" id="406431"/>
    <lineage>
        <taxon>Bacteria</taxon>
        <taxon>Bacillati</taxon>
        <taxon>Actinomycetota</taxon>
        <taxon>Actinomycetes</taxon>
        <taxon>Streptosporangiales</taxon>
        <taxon>Thermomonosporaceae</taxon>
        <taxon>Actinomadura</taxon>
    </lineage>
</organism>
<reference evidence="4 5" key="1">
    <citation type="submission" date="2020-06" db="EMBL/GenBank/DDBJ databases">
        <title>Actinomadura xiongansis sp. nov., isolated from soil of Baiyangdian.</title>
        <authorList>
            <person name="Zhang X."/>
        </authorList>
    </citation>
    <scope>NUCLEOTIDE SEQUENCE [LARGE SCALE GENOMIC DNA]</scope>
    <source>
        <strain evidence="4 5">HBUM206468</strain>
    </source>
</reference>
<dbReference type="RefSeq" id="WP_187244246.1">
    <property type="nucleotide sequence ID" value="NZ_BAAAOK010000005.1"/>
</dbReference>
<evidence type="ECO:0000256" key="1">
    <source>
        <dbReference type="ARBA" id="ARBA00006754"/>
    </source>
</evidence>
<evidence type="ECO:0000256" key="2">
    <source>
        <dbReference type="SAM" id="MobiDB-lite"/>
    </source>
</evidence>
<dbReference type="InterPro" id="IPR003018">
    <property type="entry name" value="GAF"/>
</dbReference>
<dbReference type="Pfam" id="PF17853">
    <property type="entry name" value="GGDEF_2"/>
    <property type="match status" value="1"/>
</dbReference>
<feature type="domain" description="GAF" evidence="3">
    <location>
        <begin position="27"/>
        <end position="184"/>
    </location>
</feature>
<comment type="similarity">
    <text evidence="1">Belongs to the CdaR family.</text>
</comment>
<feature type="region of interest" description="Disordered" evidence="2">
    <location>
        <begin position="601"/>
        <end position="622"/>
    </location>
</feature>
<keyword evidence="5" id="KW-1185">Reference proteome</keyword>
<dbReference type="SUPFAM" id="SSF55781">
    <property type="entry name" value="GAF domain-like"/>
    <property type="match status" value="1"/>
</dbReference>
<dbReference type="InterPro" id="IPR029016">
    <property type="entry name" value="GAF-like_dom_sf"/>
</dbReference>
<dbReference type="Gene3D" id="1.10.10.2840">
    <property type="entry name" value="PucR C-terminal helix-turn-helix domain"/>
    <property type="match status" value="1"/>
</dbReference>
<protein>
    <submittedName>
        <fullName evidence="4">GAF domain-containing protein</fullName>
    </submittedName>
</protein>
<dbReference type="PANTHER" id="PTHR33744">
    <property type="entry name" value="CARBOHYDRATE DIACID REGULATOR"/>
    <property type="match status" value="1"/>
</dbReference>
<dbReference type="PANTHER" id="PTHR33744:SF1">
    <property type="entry name" value="DNA-BINDING TRANSCRIPTIONAL ACTIVATOR ADER"/>
    <property type="match status" value="1"/>
</dbReference>
<dbReference type="EMBL" id="JABVEC010000012">
    <property type="protein sequence ID" value="MBC6467223.1"/>
    <property type="molecule type" value="Genomic_DNA"/>
</dbReference>
<dbReference type="Gene3D" id="3.30.450.40">
    <property type="match status" value="1"/>
</dbReference>
<evidence type="ECO:0000313" key="4">
    <source>
        <dbReference type="EMBL" id="MBC6467223.1"/>
    </source>
</evidence>
<comment type="caution">
    <text evidence="4">The sequence shown here is derived from an EMBL/GenBank/DDBJ whole genome shotgun (WGS) entry which is preliminary data.</text>
</comment>
<feature type="compositionally biased region" description="Pro residues" evidence="2">
    <location>
        <begin position="613"/>
        <end position="622"/>
    </location>
</feature>
<accession>A0ABR7LRD2</accession>
<dbReference type="InterPro" id="IPR041522">
    <property type="entry name" value="CdaR_GGDEF"/>
</dbReference>
<dbReference type="InterPro" id="IPR051448">
    <property type="entry name" value="CdaR-like_regulators"/>
</dbReference>
<dbReference type="Pfam" id="PF13556">
    <property type="entry name" value="HTH_30"/>
    <property type="match status" value="1"/>
</dbReference>
<evidence type="ECO:0000313" key="5">
    <source>
        <dbReference type="Proteomes" id="UP000805614"/>
    </source>
</evidence>
<dbReference type="InterPro" id="IPR025736">
    <property type="entry name" value="PucR_C-HTH_dom"/>
</dbReference>
<evidence type="ECO:0000259" key="3">
    <source>
        <dbReference type="SMART" id="SM00065"/>
    </source>
</evidence>
<dbReference type="Proteomes" id="UP000805614">
    <property type="component" value="Unassembled WGS sequence"/>
</dbReference>